<evidence type="ECO:0000259" key="5">
    <source>
        <dbReference type="PROSITE" id="PS00715"/>
    </source>
</evidence>
<dbReference type="InterPro" id="IPR013325">
    <property type="entry name" value="RNA_pol_sigma_r2"/>
</dbReference>
<keyword evidence="3" id="KW-0238">DNA-binding</keyword>
<dbReference type="Pfam" id="PF04545">
    <property type="entry name" value="Sigma70_r4"/>
    <property type="match status" value="1"/>
</dbReference>
<dbReference type="PIRSF" id="PIRSF000770">
    <property type="entry name" value="RNA_pol_sigma-SigE/K"/>
    <property type="match status" value="1"/>
</dbReference>
<dbReference type="CDD" id="cd06171">
    <property type="entry name" value="Sigma70_r4"/>
    <property type="match status" value="1"/>
</dbReference>
<sequence>MVTDDVAGLWKQYGRSHDLELRNRLVLHYAPLVKYVVGRVRSGLPKNVDDADLVSDGVIGLMDAIDKFEPSRGLKFQTYAVPRIRGAIIDGLRASDWVPRSVRAKAREIERVQVTLESRLGHTPDDSEISHELQISVKELRQVLSKAAHTSLASIDELGGVEDIAPVTGDLLEDQETQEALMYAIGDLPERDRIIVALYYFEGLTLSEIGQVLGVTESRVSQLHSRIAVALRNNLMLSAAA</sequence>
<dbReference type="NCBIfam" id="NF005413">
    <property type="entry name" value="PRK06986.1"/>
    <property type="match status" value="1"/>
</dbReference>
<evidence type="ECO:0000256" key="2">
    <source>
        <dbReference type="ARBA" id="ARBA00023082"/>
    </source>
</evidence>
<name>A0A6J4KWW4_9ACTN</name>
<dbReference type="EMBL" id="CADCUD010000041">
    <property type="protein sequence ID" value="CAA9316801.1"/>
    <property type="molecule type" value="Genomic_DNA"/>
</dbReference>
<dbReference type="PROSITE" id="PS00715">
    <property type="entry name" value="SIGMA70_1"/>
    <property type="match status" value="1"/>
</dbReference>
<keyword evidence="4" id="KW-0804">Transcription</keyword>
<dbReference type="NCBIfam" id="TIGR02479">
    <property type="entry name" value="FliA_WhiG"/>
    <property type="match status" value="1"/>
</dbReference>
<organism evidence="6">
    <name type="scientific">uncultured Nocardioidaceae bacterium</name>
    <dbReference type="NCBI Taxonomy" id="253824"/>
    <lineage>
        <taxon>Bacteria</taxon>
        <taxon>Bacillati</taxon>
        <taxon>Actinomycetota</taxon>
        <taxon>Actinomycetes</taxon>
        <taxon>Propionibacteriales</taxon>
        <taxon>Nocardioidaceae</taxon>
        <taxon>environmental samples</taxon>
    </lineage>
</organism>
<dbReference type="PANTHER" id="PTHR30385:SF7">
    <property type="entry name" value="RNA POLYMERASE SIGMA FACTOR FLIA"/>
    <property type="match status" value="1"/>
</dbReference>
<dbReference type="InterPro" id="IPR014284">
    <property type="entry name" value="RNA_pol_sigma-70_dom"/>
</dbReference>
<dbReference type="PANTHER" id="PTHR30385">
    <property type="entry name" value="SIGMA FACTOR F FLAGELLAR"/>
    <property type="match status" value="1"/>
</dbReference>
<dbReference type="SUPFAM" id="SSF88946">
    <property type="entry name" value="Sigma2 domain of RNA polymerase sigma factors"/>
    <property type="match status" value="1"/>
</dbReference>
<dbReference type="AlphaFoldDB" id="A0A6J4KWW4"/>
<dbReference type="GO" id="GO:0016987">
    <property type="term" value="F:sigma factor activity"/>
    <property type="evidence" value="ECO:0007669"/>
    <property type="project" value="UniProtKB-KW"/>
</dbReference>
<keyword evidence="2" id="KW-0731">Sigma factor</keyword>
<dbReference type="InterPro" id="IPR007630">
    <property type="entry name" value="RNA_pol_sigma70_r4"/>
</dbReference>
<evidence type="ECO:0000256" key="3">
    <source>
        <dbReference type="ARBA" id="ARBA00023125"/>
    </source>
</evidence>
<dbReference type="NCBIfam" id="TIGR02937">
    <property type="entry name" value="sigma70-ECF"/>
    <property type="match status" value="1"/>
</dbReference>
<accession>A0A6J4KWW4</accession>
<dbReference type="GO" id="GO:0003899">
    <property type="term" value="F:DNA-directed RNA polymerase activity"/>
    <property type="evidence" value="ECO:0007669"/>
    <property type="project" value="InterPro"/>
</dbReference>
<dbReference type="Pfam" id="PF04542">
    <property type="entry name" value="Sigma70_r2"/>
    <property type="match status" value="1"/>
</dbReference>
<dbReference type="GO" id="GO:0003677">
    <property type="term" value="F:DNA binding"/>
    <property type="evidence" value="ECO:0007669"/>
    <property type="project" value="UniProtKB-KW"/>
</dbReference>
<evidence type="ECO:0000256" key="4">
    <source>
        <dbReference type="ARBA" id="ARBA00023163"/>
    </source>
</evidence>
<protein>
    <submittedName>
        <fullName evidence="6">RNA polymerase sigma factor</fullName>
    </submittedName>
</protein>
<dbReference type="InterPro" id="IPR007627">
    <property type="entry name" value="RNA_pol_sigma70_r2"/>
</dbReference>
<dbReference type="InterPro" id="IPR012845">
    <property type="entry name" value="RNA_pol_sigma_FliA_WhiG"/>
</dbReference>
<keyword evidence="1" id="KW-0805">Transcription regulation</keyword>
<dbReference type="InterPro" id="IPR000943">
    <property type="entry name" value="RNA_pol_sigma70"/>
</dbReference>
<dbReference type="Pfam" id="PF04539">
    <property type="entry name" value="Sigma70_r3"/>
    <property type="match status" value="1"/>
</dbReference>
<dbReference type="PRINTS" id="PR00046">
    <property type="entry name" value="SIGMA70FCT"/>
</dbReference>
<reference evidence="6" key="1">
    <citation type="submission" date="2020-02" db="EMBL/GenBank/DDBJ databases">
        <authorList>
            <person name="Meier V. D."/>
        </authorList>
    </citation>
    <scope>NUCLEOTIDE SEQUENCE</scope>
    <source>
        <strain evidence="6">AVDCRST_MAG46</strain>
    </source>
</reference>
<dbReference type="SUPFAM" id="SSF88659">
    <property type="entry name" value="Sigma3 and sigma4 domains of RNA polymerase sigma factors"/>
    <property type="match status" value="2"/>
</dbReference>
<gene>
    <name evidence="6" type="ORF">AVDCRST_MAG46-564</name>
</gene>
<feature type="domain" description="RNA polymerase sigma-70" evidence="5">
    <location>
        <begin position="52"/>
        <end position="65"/>
    </location>
</feature>
<dbReference type="GO" id="GO:0006352">
    <property type="term" value="P:DNA-templated transcription initiation"/>
    <property type="evidence" value="ECO:0007669"/>
    <property type="project" value="InterPro"/>
</dbReference>
<proteinExistence type="predicted"/>
<dbReference type="Gene3D" id="1.10.1740.10">
    <property type="match status" value="1"/>
</dbReference>
<dbReference type="InterPro" id="IPR013324">
    <property type="entry name" value="RNA_pol_sigma_r3/r4-like"/>
</dbReference>
<evidence type="ECO:0000256" key="1">
    <source>
        <dbReference type="ARBA" id="ARBA00023015"/>
    </source>
</evidence>
<dbReference type="InterPro" id="IPR007624">
    <property type="entry name" value="RNA_pol_sigma70_r3"/>
</dbReference>
<dbReference type="Gene3D" id="1.20.140.160">
    <property type="match status" value="1"/>
</dbReference>
<evidence type="ECO:0000313" key="6">
    <source>
        <dbReference type="EMBL" id="CAA9316801.1"/>
    </source>
</evidence>